<dbReference type="GO" id="GO:0005813">
    <property type="term" value="C:centrosome"/>
    <property type="evidence" value="ECO:0007669"/>
    <property type="project" value="TreeGrafter"/>
</dbReference>
<evidence type="ECO:0008006" key="4">
    <source>
        <dbReference type="Google" id="ProtNLM"/>
    </source>
</evidence>
<reference evidence="2" key="1">
    <citation type="submission" date="2021-04" db="EMBL/GenBank/DDBJ databases">
        <authorList>
            <consortium name="Molecular Ecology Group"/>
        </authorList>
    </citation>
    <scope>NUCLEOTIDE SEQUENCE</scope>
</reference>
<sequence>MPQQGIEKLEDSLFSLELVVEKLYIPHTPCRFPAIAFRLLDFPTIVIKHVDDELGTAIRRKISFDQSYRLPDQFIELKDKHGNFMINKGKSCLMRMPADILRQHLANTPLYVMVIDLFPEVPKLVGNSSVPLNTLMDLICVDIAKVGPTVPSVHGDKGLFKLYNLMGNEIGYFVLGFRLLCLGPSLIPHLPESILLQKQSKSRQVRKNLSSSEVIHNHLAETEAEDDFEVELRNSACMTDPVKNDVMLQTVEMHDKAVLVGLFDSSVQTEAGVMAQKASHSLATQTEKRTQIKEAQSAQQKWFKVAQSQPNEYEDVIINNIVCPPPLFYNSKASPRIKIDRQQSHPEEFIDDLSDIHSYDGQGLENVETHIEEIIHQDYIQPGKPYVSPKRPVPQARAGETVKGLQVAPNPSSVFPLLTALLNELSCIQNPQLLLNVSNQMQAASQKIQESSQSPNEKEQIHQIQKKDKLSPTAVYAVAAALARKIENSTENGNIARSEKPSRPKNSQTSAMLNISKQEIKQGQKQTFVHPPKKSKLVYGMTHTQRLRLQKTNPQWLKTAERKMPNLTLKTQPPKKETETDEISAELLSDTLTEVRRLAEKELNNTASEDTLLNVTKAGESSLEPSTEHPKNTVPGGKDKNTKLSTRKSKQVDTNKRPVGGKSNVHNTYLLKSGQKHNRSMATQQNEMLKDTPGSGVVTRTKPVPQMRQFRNITSPPYDDQEFNAEVSPDQASSKNHSVEVSLPSPDDSSDNIPLPDDSLVEKGESLSINFPKYLSKDISLPESIDGTVNASLNISEGSDDQSPLESTRQSKNIVSDHSDSKVLQSVDYDTRQFQSTDEPELQDLLSEEENPSNGAVRSNVVPARGTQPFPVINPQLSENSPVPSVRRSTNKQDPTMHSYIPSFSQKLESSSSSRSTAKKSNSVTAVEENDDNDFKAQYDPFQKIGPNIKNLSIERNDTPSSTTSSPRRPTPQPRKPTPRSLHTDSLSSYMPSDPDNVVISLSSYSGNYSDDFQLYEVDKSKQSTSSVEIHPKVIPNSKLGYTIN</sequence>
<dbReference type="GO" id="GO:0032467">
    <property type="term" value="P:positive regulation of cytokinesis"/>
    <property type="evidence" value="ECO:0007669"/>
    <property type="project" value="TreeGrafter"/>
</dbReference>
<dbReference type="GO" id="GO:0097431">
    <property type="term" value="C:mitotic spindle pole"/>
    <property type="evidence" value="ECO:0007669"/>
    <property type="project" value="TreeGrafter"/>
</dbReference>
<evidence type="ECO:0000256" key="1">
    <source>
        <dbReference type="SAM" id="MobiDB-lite"/>
    </source>
</evidence>
<feature type="compositionally biased region" description="Acidic residues" evidence="1">
    <location>
        <begin position="838"/>
        <end position="851"/>
    </location>
</feature>
<evidence type="ECO:0000313" key="3">
    <source>
        <dbReference type="Proteomes" id="UP000678393"/>
    </source>
</evidence>
<keyword evidence="3" id="KW-1185">Reference proteome</keyword>
<organism evidence="2 3">
    <name type="scientific">Candidula unifasciata</name>
    <dbReference type="NCBI Taxonomy" id="100452"/>
    <lineage>
        <taxon>Eukaryota</taxon>
        <taxon>Metazoa</taxon>
        <taxon>Spiralia</taxon>
        <taxon>Lophotrochozoa</taxon>
        <taxon>Mollusca</taxon>
        <taxon>Gastropoda</taxon>
        <taxon>Heterobranchia</taxon>
        <taxon>Euthyneura</taxon>
        <taxon>Panpulmonata</taxon>
        <taxon>Eupulmonata</taxon>
        <taxon>Stylommatophora</taxon>
        <taxon>Helicina</taxon>
        <taxon>Helicoidea</taxon>
        <taxon>Geomitridae</taxon>
        <taxon>Candidula</taxon>
    </lineage>
</organism>
<evidence type="ECO:0000313" key="2">
    <source>
        <dbReference type="EMBL" id="CAG5134269.1"/>
    </source>
</evidence>
<dbReference type="Proteomes" id="UP000678393">
    <property type="component" value="Unassembled WGS sequence"/>
</dbReference>
<feature type="compositionally biased region" description="Basic and acidic residues" evidence="1">
    <location>
        <begin position="626"/>
        <end position="642"/>
    </location>
</feature>
<gene>
    <name evidence="2" type="ORF">CUNI_LOCUS19827</name>
</gene>
<dbReference type="Pfam" id="PF14924">
    <property type="entry name" value="MAP10_N"/>
    <property type="match status" value="1"/>
</dbReference>
<protein>
    <recommendedName>
        <fullName evidence="4">Microtubule-associated protein 10</fullName>
    </recommendedName>
</protein>
<accession>A0A8S3ZXR4</accession>
<dbReference type="InterPro" id="IPR039302">
    <property type="entry name" value="MAP10"/>
</dbReference>
<dbReference type="PANTHER" id="PTHR21831:SF2">
    <property type="entry name" value="MICROTUBULE-ASSOCIATED PROTEIN 10"/>
    <property type="match status" value="1"/>
</dbReference>
<dbReference type="EMBL" id="CAJHNH020007001">
    <property type="protein sequence ID" value="CAG5134269.1"/>
    <property type="molecule type" value="Genomic_DNA"/>
</dbReference>
<dbReference type="GO" id="GO:0030496">
    <property type="term" value="C:midbody"/>
    <property type="evidence" value="ECO:0007669"/>
    <property type="project" value="TreeGrafter"/>
</dbReference>
<feature type="compositionally biased region" description="Polar residues" evidence="1">
    <location>
        <begin position="792"/>
        <end position="814"/>
    </location>
</feature>
<dbReference type="GO" id="GO:0051256">
    <property type="term" value="P:mitotic spindle midzone assembly"/>
    <property type="evidence" value="ECO:0007669"/>
    <property type="project" value="TreeGrafter"/>
</dbReference>
<dbReference type="GO" id="GO:1990023">
    <property type="term" value="C:mitotic spindle midzone"/>
    <property type="evidence" value="ECO:0007669"/>
    <property type="project" value="TreeGrafter"/>
</dbReference>
<feature type="region of interest" description="Disordered" evidence="1">
    <location>
        <begin position="618"/>
        <end position="760"/>
    </location>
</feature>
<proteinExistence type="predicted"/>
<feature type="region of interest" description="Disordered" evidence="1">
    <location>
        <begin position="490"/>
        <end position="509"/>
    </location>
</feature>
<name>A0A8S3ZXR4_9EUPU</name>
<feature type="compositionally biased region" description="Low complexity" evidence="1">
    <location>
        <begin position="903"/>
        <end position="923"/>
    </location>
</feature>
<dbReference type="PANTHER" id="PTHR21831">
    <property type="entry name" value="MICROTUBULE-ASSOCIATED PROTEIN 10"/>
    <property type="match status" value="1"/>
</dbReference>
<comment type="caution">
    <text evidence="2">The sequence shown here is derived from an EMBL/GenBank/DDBJ whole genome shotgun (WGS) entry which is preliminary data.</text>
</comment>
<dbReference type="OrthoDB" id="69809at2759"/>
<feature type="compositionally biased region" description="Low complexity" evidence="1">
    <location>
        <begin position="959"/>
        <end position="968"/>
    </location>
</feature>
<dbReference type="GO" id="GO:0005881">
    <property type="term" value="C:cytoplasmic microtubule"/>
    <property type="evidence" value="ECO:0007669"/>
    <property type="project" value="TreeGrafter"/>
</dbReference>
<dbReference type="AlphaFoldDB" id="A0A8S3ZXR4"/>
<dbReference type="GO" id="GO:0008017">
    <property type="term" value="F:microtubule binding"/>
    <property type="evidence" value="ECO:0007669"/>
    <property type="project" value="InterPro"/>
</dbReference>
<feature type="region of interest" description="Disordered" evidence="1">
    <location>
        <begin position="792"/>
        <end position="995"/>
    </location>
</feature>
<dbReference type="GO" id="GO:0031122">
    <property type="term" value="P:cytoplasmic microtubule organization"/>
    <property type="evidence" value="ECO:0007669"/>
    <property type="project" value="TreeGrafter"/>
</dbReference>